<name>A0A6J5DG71_9BURK</name>
<organism evidence="1 2">
    <name type="scientific">Paraburkholderia humisilvae</name>
    <dbReference type="NCBI Taxonomy" id="627669"/>
    <lineage>
        <taxon>Bacteria</taxon>
        <taxon>Pseudomonadati</taxon>
        <taxon>Pseudomonadota</taxon>
        <taxon>Betaproteobacteria</taxon>
        <taxon>Burkholderiales</taxon>
        <taxon>Burkholderiaceae</taxon>
        <taxon>Paraburkholderia</taxon>
    </lineage>
</organism>
<evidence type="ECO:0000313" key="2">
    <source>
        <dbReference type="Proteomes" id="UP000494363"/>
    </source>
</evidence>
<sequence length="53" mass="6120">MKFLESPDLGDPKEVWVEWLSQLKAMNRRDESVKFAIRRAETVIAELESLSVA</sequence>
<protein>
    <submittedName>
        <fullName evidence="1">Uncharacterized protein</fullName>
    </submittedName>
</protein>
<dbReference type="AlphaFoldDB" id="A0A6J5DG71"/>
<dbReference type="RefSeq" id="WP_175226070.1">
    <property type="nucleotide sequence ID" value="NZ_CADIKH010000007.1"/>
</dbReference>
<reference evidence="1 2" key="1">
    <citation type="submission" date="2020-04" db="EMBL/GenBank/DDBJ databases">
        <authorList>
            <person name="De Canck E."/>
        </authorList>
    </citation>
    <scope>NUCLEOTIDE SEQUENCE [LARGE SCALE GENOMIC DNA]</scope>
    <source>
        <strain evidence="1 2">LMG 29542</strain>
    </source>
</reference>
<dbReference type="Proteomes" id="UP000494363">
    <property type="component" value="Unassembled WGS sequence"/>
</dbReference>
<keyword evidence="2" id="KW-1185">Reference proteome</keyword>
<dbReference type="EMBL" id="CADIKH010000007">
    <property type="protein sequence ID" value="CAB3752434.1"/>
    <property type="molecule type" value="Genomic_DNA"/>
</dbReference>
<gene>
    <name evidence="1" type="ORF">LMG29542_01747</name>
</gene>
<proteinExistence type="predicted"/>
<evidence type="ECO:0000313" key="1">
    <source>
        <dbReference type="EMBL" id="CAB3752434.1"/>
    </source>
</evidence>
<accession>A0A6J5DG71</accession>